<evidence type="ECO:0000259" key="3">
    <source>
        <dbReference type="PROSITE" id="PS50158"/>
    </source>
</evidence>
<evidence type="ECO:0000313" key="4">
    <source>
        <dbReference type="EMBL" id="CAL1376513.1"/>
    </source>
</evidence>
<organism evidence="4 5">
    <name type="scientific">Linum trigynum</name>
    <dbReference type="NCBI Taxonomy" id="586398"/>
    <lineage>
        <taxon>Eukaryota</taxon>
        <taxon>Viridiplantae</taxon>
        <taxon>Streptophyta</taxon>
        <taxon>Embryophyta</taxon>
        <taxon>Tracheophyta</taxon>
        <taxon>Spermatophyta</taxon>
        <taxon>Magnoliopsida</taxon>
        <taxon>eudicotyledons</taxon>
        <taxon>Gunneridae</taxon>
        <taxon>Pentapetalae</taxon>
        <taxon>rosids</taxon>
        <taxon>fabids</taxon>
        <taxon>Malpighiales</taxon>
        <taxon>Linaceae</taxon>
        <taxon>Linum</taxon>
    </lineage>
</organism>
<keyword evidence="1" id="KW-0863">Zinc-finger</keyword>
<name>A0AAV2DSN3_9ROSI</name>
<gene>
    <name evidence="4" type="ORF">LTRI10_LOCUS18239</name>
</gene>
<feature type="compositionally biased region" description="Basic and acidic residues" evidence="2">
    <location>
        <begin position="301"/>
        <end position="312"/>
    </location>
</feature>
<evidence type="ECO:0000256" key="1">
    <source>
        <dbReference type="PROSITE-ProRule" id="PRU00047"/>
    </source>
</evidence>
<protein>
    <recommendedName>
        <fullName evidence="3">CCHC-type domain-containing protein</fullName>
    </recommendedName>
</protein>
<sequence>MEVVEEAVKDTTTSKEPQATVEMETQLNQITLDDEEEEPLEVEDSDVDVLRMETVRRLGLIGRLLSEKDPNIKSMKIALAKAWKLRKGFQITELGDMLFAFQFLDMDDRYKVCYGGPWHYDNSLIMFKVSTTIQKPKPEDLHMIDMWIRVEGLPAELRKQKMAKKIATRFGGLDWFYNGAGTMWDDYMRLRVYLPINNTLKKKIELNILGKLVKYPIKYEKLPMFCYSCGRIGHPKLRCKLEPKPEVDPFGYELRVAVLGPKNWLSYTAKKEDAEVWAALKQEFEMESIGSNSDHDMALETEETREREEEIPNQKLAQEETQVGREIRMDQQTGPTATIQTPIQVLKQ</sequence>
<keyword evidence="1" id="KW-0479">Metal-binding</keyword>
<accession>A0AAV2DSN3</accession>
<feature type="domain" description="CCHC-type" evidence="3">
    <location>
        <begin position="226"/>
        <end position="240"/>
    </location>
</feature>
<dbReference type="Proteomes" id="UP001497516">
    <property type="component" value="Chromosome 3"/>
</dbReference>
<dbReference type="PANTHER" id="PTHR31286">
    <property type="entry name" value="GLYCINE-RICH CELL WALL STRUCTURAL PROTEIN 1.8-LIKE"/>
    <property type="match status" value="1"/>
</dbReference>
<dbReference type="InterPro" id="IPR001878">
    <property type="entry name" value="Znf_CCHC"/>
</dbReference>
<dbReference type="GO" id="GO:0008270">
    <property type="term" value="F:zinc ion binding"/>
    <property type="evidence" value="ECO:0007669"/>
    <property type="project" value="UniProtKB-KW"/>
</dbReference>
<evidence type="ECO:0000256" key="2">
    <source>
        <dbReference type="SAM" id="MobiDB-lite"/>
    </source>
</evidence>
<dbReference type="InterPro" id="IPR025558">
    <property type="entry name" value="DUF4283"/>
</dbReference>
<proteinExistence type="predicted"/>
<dbReference type="EMBL" id="OZ034816">
    <property type="protein sequence ID" value="CAL1376513.1"/>
    <property type="molecule type" value="Genomic_DNA"/>
</dbReference>
<dbReference type="GO" id="GO:0003676">
    <property type="term" value="F:nucleic acid binding"/>
    <property type="evidence" value="ECO:0007669"/>
    <property type="project" value="InterPro"/>
</dbReference>
<reference evidence="4 5" key="1">
    <citation type="submission" date="2024-04" db="EMBL/GenBank/DDBJ databases">
        <authorList>
            <person name="Fracassetti M."/>
        </authorList>
    </citation>
    <scope>NUCLEOTIDE SEQUENCE [LARGE SCALE GENOMIC DNA]</scope>
</reference>
<feature type="compositionally biased region" description="Polar residues" evidence="2">
    <location>
        <begin position="330"/>
        <end position="348"/>
    </location>
</feature>
<dbReference type="Pfam" id="PF14111">
    <property type="entry name" value="DUF4283"/>
    <property type="match status" value="1"/>
</dbReference>
<evidence type="ECO:0000313" key="5">
    <source>
        <dbReference type="Proteomes" id="UP001497516"/>
    </source>
</evidence>
<keyword evidence="1" id="KW-0862">Zinc</keyword>
<dbReference type="Pfam" id="PF14392">
    <property type="entry name" value="zf-CCHC_4"/>
    <property type="match status" value="1"/>
</dbReference>
<dbReference type="InterPro" id="IPR025836">
    <property type="entry name" value="Zn_knuckle_CX2CX4HX4C"/>
</dbReference>
<dbReference type="InterPro" id="IPR040256">
    <property type="entry name" value="At4g02000-like"/>
</dbReference>
<dbReference type="AlphaFoldDB" id="A0AAV2DSN3"/>
<keyword evidence="5" id="KW-1185">Reference proteome</keyword>
<dbReference type="PROSITE" id="PS50158">
    <property type="entry name" value="ZF_CCHC"/>
    <property type="match status" value="1"/>
</dbReference>
<feature type="region of interest" description="Disordered" evidence="2">
    <location>
        <begin position="301"/>
        <end position="348"/>
    </location>
</feature>
<dbReference type="PANTHER" id="PTHR31286:SF167">
    <property type="entry name" value="OS09G0268800 PROTEIN"/>
    <property type="match status" value="1"/>
</dbReference>